<dbReference type="EMBL" id="JH603170">
    <property type="protein sequence ID" value="EIC20325.1"/>
    <property type="molecule type" value="Genomic_DNA"/>
</dbReference>
<feature type="modified residue" description="4-aspartylphosphate" evidence="6">
    <location>
        <position position="336"/>
    </location>
</feature>
<evidence type="ECO:0000313" key="11">
    <source>
        <dbReference type="Proteomes" id="UP000002964"/>
    </source>
</evidence>
<dbReference type="CDD" id="cd00156">
    <property type="entry name" value="REC"/>
    <property type="match status" value="2"/>
</dbReference>
<dbReference type="eggNOG" id="COG0745">
    <property type="taxonomic scope" value="Bacteria"/>
</dbReference>
<dbReference type="GO" id="GO:0004672">
    <property type="term" value="F:protein kinase activity"/>
    <property type="evidence" value="ECO:0007669"/>
    <property type="project" value="UniProtKB-ARBA"/>
</dbReference>
<evidence type="ECO:0000259" key="9">
    <source>
        <dbReference type="PROSITE" id="PS50894"/>
    </source>
</evidence>
<dbReference type="InterPro" id="IPR001789">
    <property type="entry name" value="Sig_transdc_resp-reg_receiver"/>
</dbReference>
<evidence type="ECO:0000259" key="8">
    <source>
        <dbReference type="PROSITE" id="PS50887"/>
    </source>
</evidence>
<keyword evidence="11" id="KW-1185">Reference proteome</keyword>
<dbReference type="HOGENOM" id="CLU_000445_11_28_6"/>
<dbReference type="SMART" id="SM00267">
    <property type="entry name" value="GGDEF"/>
    <property type="match status" value="1"/>
</dbReference>
<dbReference type="PROSITE" id="PS50894">
    <property type="entry name" value="HPT"/>
    <property type="match status" value="1"/>
</dbReference>
<dbReference type="RefSeq" id="WP_009150728.1">
    <property type="nucleotide sequence ID" value="NZ_CP121471.1"/>
</dbReference>
<dbReference type="Gene3D" id="3.40.50.2300">
    <property type="match status" value="2"/>
</dbReference>
<dbReference type="Pfam" id="PF00072">
    <property type="entry name" value="Response_reg"/>
    <property type="match status" value="2"/>
</dbReference>
<dbReference type="NCBIfam" id="TIGR00254">
    <property type="entry name" value="GGDEF"/>
    <property type="match status" value="1"/>
</dbReference>
<evidence type="ECO:0000256" key="3">
    <source>
        <dbReference type="ARBA" id="ARBA00023012"/>
    </source>
</evidence>
<dbReference type="InterPro" id="IPR029787">
    <property type="entry name" value="Nucleotide_cyclase"/>
</dbReference>
<comment type="cofactor">
    <cofactor evidence="1">
        <name>Mg(2+)</name>
        <dbReference type="ChEBI" id="CHEBI:18420"/>
    </cofactor>
</comment>
<feature type="domain" description="GGDEF" evidence="8">
    <location>
        <begin position="443"/>
        <end position="575"/>
    </location>
</feature>
<dbReference type="SUPFAM" id="SSF52172">
    <property type="entry name" value="CheY-like"/>
    <property type="match status" value="2"/>
</dbReference>
<proteinExistence type="predicted"/>
<keyword evidence="3" id="KW-0902">Two-component regulatory system</keyword>
<dbReference type="SUPFAM" id="SSF55073">
    <property type="entry name" value="Nucleotide cyclase"/>
    <property type="match status" value="1"/>
</dbReference>
<dbReference type="InterPro" id="IPR043128">
    <property type="entry name" value="Rev_trsase/Diguanyl_cyclase"/>
</dbReference>
<dbReference type="Pfam" id="PF00990">
    <property type="entry name" value="GGDEF"/>
    <property type="match status" value="1"/>
</dbReference>
<dbReference type="InterPro" id="IPR050469">
    <property type="entry name" value="Diguanylate_Cyclase"/>
</dbReference>
<feature type="domain" description="Response regulatory" evidence="7">
    <location>
        <begin position="161"/>
        <end position="278"/>
    </location>
</feature>
<accession>H8Z4R8</accession>
<dbReference type="Pfam" id="PF01627">
    <property type="entry name" value="Hpt"/>
    <property type="match status" value="1"/>
</dbReference>
<evidence type="ECO:0000313" key="10">
    <source>
        <dbReference type="EMBL" id="EIC20325.1"/>
    </source>
</evidence>
<dbReference type="EC" id="2.7.7.65" evidence="2"/>
<dbReference type="eggNOG" id="COG3706">
    <property type="taxonomic scope" value="Bacteria"/>
</dbReference>
<dbReference type="FunFam" id="3.30.70.270:FF:000001">
    <property type="entry name" value="Diguanylate cyclase domain protein"/>
    <property type="match status" value="1"/>
</dbReference>
<dbReference type="InterPro" id="IPR008207">
    <property type="entry name" value="Sig_transdc_His_kin_Hpt_dom"/>
</dbReference>
<dbReference type="InterPro" id="IPR011006">
    <property type="entry name" value="CheY-like_superfamily"/>
</dbReference>
<dbReference type="SUPFAM" id="SSF47226">
    <property type="entry name" value="Histidine-containing phosphotransfer domain, HPT domain"/>
    <property type="match status" value="1"/>
</dbReference>
<dbReference type="Proteomes" id="UP000002964">
    <property type="component" value="Unassembled WGS sequence"/>
</dbReference>
<evidence type="ECO:0000256" key="5">
    <source>
        <dbReference type="PROSITE-ProRule" id="PRU00110"/>
    </source>
</evidence>
<dbReference type="Gene3D" id="3.30.70.270">
    <property type="match status" value="1"/>
</dbReference>
<dbReference type="GO" id="GO:0052621">
    <property type="term" value="F:diguanylate cyclase activity"/>
    <property type="evidence" value="ECO:0007669"/>
    <property type="project" value="UniProtKB-EC"/>
</dbReference>
<dbReference type="STRING" id="631362.Thi970DRAFT_03951"/>
<dbReference type="Gene3D" id="1.20.120.160">
    <property type="entry name" value="HPT domain"/>
    <property type="match status" value="1"/>
</dbReference>
<evidence type="ECO:0000256" key="4">
    <source>
        <dbReference type="ARBA" id="ARBA00034247"/>
    </source>
</evidence>
<dbReference type="InterPro" id="IPR000160">
    <property type="entry name" value="GGDEF_dom"/>
</dbReference>
<dbReference type="SMART" id="SM00448">
    <property type="entry name" value="REC"/>
    <property type="match status" value="2"/>
</dbReference>
<dbReference type="InterPro" id="IPR036641">
    <property type="entry name" value="HPT_dom_sf"/>
</dbReference>
<evidence type="ECO:0000256" key="1">
    <source>
        <dbReference type="ARBA" id="ARBA00001946"/>
    </source>
</evidence>
<dbReference type="GO" id="GO:0005886">
    <property type="term" value="C:plasma membrane"/>
    <property type="evidence" value="ECO:0007669"/>
    <property type="project" value="TreeGrafter"/>
</dbReference>
<evidence type="ECO:0000256" key="6">
    <source>
        <dbReference type="PROSITE-ProRule" id="PRU00169"/>
    </source>
</evidence>
<feature type="modified residue" description="4-aspartylphosphate" evidence="6">
    <location>
        <position position="210"/>
    </location>
</feature>
<evidence type="ECO:0000259" key="7">
    <source>
        <dbReference type="PROSITE" id="PS50110"/>
    </source>
</evidence>
<comment type="catalytic activity">
    <reaction evidence="4">
        <text>2 GTP = 3',3'-c-di-GMP + 2 diphosphate</text>
        <dbReference type="Rhea" id="RHEA:24898"/>
        <dbReference type="ChEBI" id="CHEBI:33019"/>
        <dbReference type="ChEBI" id="CHEBI:37565"/>
        <dbReference type="ChEBI" id="CHEBI:58805"/>
        <dbReference type="EC" id="2.7.7.65"/>
    </reaction>
</comment>
<dbReference type="PROSITE" id="PS50110">
    <property type="entry name" value="RESPONSE_REGULATORY"/>
    <property type="match status" value="2"/>
</dbReference>
<dbReference type="GO" id="GO:0000160">
    <property type="term" value="P:phosphorelay signal transduction system"/>
    <property type="evidence" value="ECO:0007669"/>
    <property type="project" value="UniProtKB-KW"/>
</dbReference>
<dbReference type="PROSITE" id="PS50887">
    <property type="entry name" value="GGDEF"/>
    <property type="match status" value="1"/>
</dbReference>
<dbReference type="GO" id="GO:1902201">
    <property type="term" value="P:negative regulation of bacterial-type flagellum-dependent cell motility"/>
    <property type="evidence" value="ECO:0007669"/>
    <property type="project" value="TreeGrafter"/>
</dbReference>
<dbReference type="AlphaFoldDB" id="H8Z4R8"/>
<name>H8Z4R8_9GAMM</name>
<feature type="domain" description="Response regulatory" evidence="7">
    <location>
        <begin position="287"/>
        <end position="403"/>
    </location>
</feature>
<gene>
    <name evidence="10" type="ORF">Thi970DRAFT_03951</name>
</gene>
<evidence type="ECO:0000256" key="2">
    <source>
        <dbReference type="ARBA" id="ARBA00012528"/>
    </source>
</evidence>
<dbReference type="CDD" id="cd00088">
    <property type="entry name" value="HPT"/>
    <property type="match status" value="1"/>
</dbReference>
<dbReference type="CDD" id="cd01949">
    <property type="entry name" value="GGDEF"/>
    <property type="match status" value="1"/>
</dbReference>
<sequence length="580" mass="63797">MTDQDQSPSDQSSDGQSLEAIKARLRQSFVEGLPARIAQCRVDIAAINAHGTAEKDRLAALKRLHLSFHTLKGSGASLGLSTLAQLAEPAEKAVQGALKQAPVNERESLRKLERTLTPQLDAIERAILNQMARPPSAPEAADAKAASVAARADPHQRDHRMVYLCDDDPHQLQQLANQLACFGYPLKAFSRLDALKAAILEQTPAAVVIDIVFPEGENAGPEMLAELRPQLNTQIPAIFISSRDDFSARLRSVRAGSSAFCPKPVNIPEMVEFLDHLTNPAPPEQFNVLIVDDEPELARLHAATLESAGMICQVVTAPEDVLSVLERFRADLVLMDLHMPDCSGQELASMLRQIPGYVSLPIIFLSSETNQERQFQALQAGADGFLVKPIEPRRLVDEVRLRAERMRTLRSLMVRDSLTGLFNHNTILQFLELAVANARRNTSPLCFAMIDVDHFKLVNDTHGHPAGDHVLMALSRTLRLRLRDSDSIGRYGGEEFAVVLNDTGLKDATELLDALRTDFSRIQFQANGQKFSCTFSAGIATFPNCPDPRRLTETADHALYNAKHAGRNQVATLVCDGLER</sequence>
<dbReference type="PANTHER" id="PTHR45138:SF9">
    <property type="entry name" value="DIGUANYLATE CYCLASE DGCM-RELATED"/>
    <property type="match status" value="1"/>
</dbReference>
<feature type="domain" description="HPt" evidence="9">
    <location>
        <begin position="18"/>
        <end position="130"/>
    </location>
</feature>
<dbReference type="OrthoDB" id="9812260at2"/>
<dbReference type="PANTHER" id="PTHR45138">
    <property type="entry name" value="REGULATORY COMPONENTS OF SENSORY TRANSDUCTION SYSTEM"/>
    <property type="match status" value="1"/>
</dbReference>
<protein>
    <recommendedName>
        <fullName evidence="2">diguanylate cyclase</fullName>
        <ecNumber evidence="2">2.7.7.65</ecNumber>
    </recommendedName>
</protein>
<reference evidence="10 11" key="2">
    <citation type="submission" date="2011-11" db="EMBL/GenBank/DDBJ databases">
        <authorList>
            <consortium name="US DOE Joint Genome Institute"/>
            <person name="Lucas S."/>
            <person name="Han J."/>
            <person name="Lapidus A."/>
            <person name="Cheng J.-F."/>
            <person name="Goodwin L."/>
            <person name="Pitluck S."/>
            <person name="Peters L."/>
            <person name="Ovchinnikova G."/>
            <person name="Zhang X."/>
            <person name="Detter J.C."/>
            <person name="Han C."/>
            <person name="Tapia R."/>
            <person name="Land M."/>
            <person name="Hauser L."/>
            <person name="Kyrpides N."/>
            <person name="Ivanova N."/>
            <person name="Pagani I."/>
            <person name="Vogl K."/>
            <person name="Liu Z."/>
            <person name="Overmann J."/>
            <person name="Frigaard N.-U."/>
            <person name="Bryant D."/>
            <person name="Woyke T."/>
        </authorList>
    </citation>
    <scope>NUCLEOTIDE SEQUENCE [LARGE SCALE GENOMIC DNA]</scope>
    <source>
        <strain evidence="10 11">970</strain>
    </source>
</reference>
<organism evidence="10 11">
    <name type="scientific">Thiorhodovibrio frisius</name>
    <dbReference type="NCBI Taxonomy" id="631362"/>
    <lineage>
        <taxon>Bacteria</taxon>
        <taxon>Pseudomonadati</taxon>
        <taxon>Pseudomonadota</taxon>
        <taxon>Gammaproteobacteria</taxon>
        <taxon>Chromatiales</taxon>
        <taxon>Chromatiaceae</taxon>
        <taxon>Thiorhodovibrio</taxon>
    </lineage>
</organism>
<dbReference type="GO" id="GO:0043709">
    <property type="term" value="P:cell adhesion involved in single-species biofilm formation"/>
    <property type="evidence" value="ECO:0007669"/>
    <property type="project" value="TreeGrafter"/>
</dbReference>
<feature type="modified residue" description="Phosphohistidine" evidence="5">
    <location>
        <position position="69"/>
    </location>
</feature>
<reference evidence="11" key="1">
    <citation type="submission" date="2011-06" db="EMBL/GenBank/DDBJ databases">
        <authorList>
            <consortium name="US DOE Joint Genome Institute (JGI-PGF)"/>
            <person name="Lucas S."/>
            <person name="Han J."/>
            <person name="Lapidus A."/>
            <person name="Cheng J.-F."/>
            <person name="Goodwin L."/>
            <person name="Pitluck S."/>
            <person name="Peters L."/>
            <person name="Land M.L."/>
            <person name="Hauser L."/>
            <person name="Vogl K."/>
            <person name="Liu Z."/>
            <person name="Overmann J."/>
            <person name="Frigaard N.-U."/>
            <person name="Bryant D.A."/>
            <person name="Woyke T.J."/>
        </authorList>
    </citation>
    <scope>NUCLEOTIDE SEQUENCE [LARGE SCALE GENOMIC DNA]</scope>
    <source>
        <strain evidence="11">970</strain>
    </source>
</reference>
<keyword evidence="6" id="KW-0597">Phosphoprotein</keyword>